<dbReference type="InterPro" id="IPR027417">
    <property type="entry name" value="P-loop_NTPase"/>
</dbReference>
<dbReference type="PANTHER" id="PTHR23155:SF1228">
    <property type="entry name" value="NB-ARC DOMAIN CONTAINING PROTEIN, EXPRESSED"/>
    <property type="match status" value="1"/>
</dbReference>
<evidence type="ECO:0000259" key="7">
    <source>
        <dbReference type="Pfam" id="PF23598"/>
    </source>
</evidence>
<dbReference type="EMBL" id="KZ305019">
    <property type="protein sequence ID" value="PIA62973.1"/>
    <property type="molecule type" value="Genomic_DNA"/>
</dbReference>
<dbReference type="Gene3D" id="1.10.8.430">
    <property type="entry name" value="Helical domain of apoptotic protease-activating factors"/>
    <property type="match status" value="1"/>
</dbReference>
<dbReference type="Pfam" id="PF23559">
    <property type="entry name" value="WHD_DRP"/>
    <property type="match status" value="1"/>
</dbReference>
<dbReference type="AlphaFoldDB" id="A0A2G5F4N1"/>
<keyword evidence="2" id="KW-0547">Nucleotide-binding</keyword>
<name>A0A2G5F4N1_AQUCA</name>
<evidence type="ECO:0000313" key="8">
    <source>
        <dbReference type="EMBL" id="PIA62973.1"/>
    </source>
</evidence>
<dbReference type="STRING" id="218851.A0A2G5F4N1"/>
<dbReference type="InterPro" id="IPR002182">
    <property type="entry name" value="NB-ARC"/>
</dbReference>
<dbReference type="Gene3D" id="1.10.10.10">
    <property type="entry name" value="Winged helix-like DNA-binding domain superfamily/Winged helix DNA-binding domain"/>
    <property type="match status" value="1"/>
</dbReference>
<dbReference type="GO" id="GO:0043531">
    <property type="term" value="F:ADP binding"/>
    <property type="evidence" value="ECO:0007669"/>
    <property type="project" value="InterPro"/>
</dbReference>
<dbReference type="PANTHER" id="PTHR23155">
    <property type="entry name" value="DISEASE RESISTANCE PROTEIN RP"/>
    <property type="match status" value="1"/>
</dbReference>
<evidence type="ECO:0000259" key="4">
    <source>
        <dbReference type="Pfam" id="PF00931"/>
    </source>
</evidence>
<accession>A0A2G5F4N1</accession>
<evidence type="ECO:0008006" key="10">
    <source>
        <dbReference type="Google" id="ProtNLM"/>
    </source>
</evidence>
<dbReference type="Proteomes" id="UP000230069">
    <property type="component" value="Unassembled WGS sequence"/>
</dbReference>
<evidence type="ECO:0000313" key="9">
    <source>
        <dbReference type="Proteomes" id="UP000230069"/>
    </source>
</evidence>
<protein>
    <recommendedName>
        <fullName evidence="10">AAA+ ATPase domain-containing protein</fullName>
    </recommendedName>
</protein>
<evidence type="ECO:0000259" key="6">
    <source>
        <dbReference type="Pfam" id="PF23559"/>
    </source>
</evidence>
<proteinExistence type="predicted"/>
<dbReference type="InterPro" id="IPR055414">
    <property type="entry name" value="LRR_R13L4/SHOC2-like"/>
</dbReference>
<dbReference type="Gene3D" id="3.40.50.300">
    <property type="entry name" value="P-loop containing nucleotide triphosphate hydrolases"/>
    <property type="match status" value="1"/>
</dbReference>
<evidence type="ECO:0000259" key="5">
    <source>
        <dbReference type="Pfam" id="PF18052"/>
    </source>
</evidence>
<organism evidence="8 9">
    <name type="scientific">Aquilegia coerulea</name>
    <name type="common">Rocky mountain columbine</name>
    <dbReference type="NCBI Taxonomy" id="218851"/>
    <lineage>
        <taxon>Eukaryota</taxon>
        <taxon>Viridiplantae</taxon>
        <taxon>Streptophyta</taxon>
        <taxon>Embryophyta</taxon>
        <taxon>Tracheophyta</taxon>
        <taxon>Spermatophyta</taxon>
        <taxon>Magnoliopsida</taxon>
        <taxon>Ranunculales</taxon>
        <taxon>Ranunculaceae</taxon>
        <taxon>Thalictroideae</taxon>
        <taxon>Aquilegia</taxon>
    </lineage>
</organism>
<dbReference type="InterPro" id="IPR041118">
    <property type="entry name" value="Rx_N"/>
</dbReference>
<dbReference type="PRINTS" id="PR00364">
    <property type="entry name" value="DISEASERSIST"/>
</dbReference>
<dbReference type="InterPro" id="IPR036388">
    <property type="entry name" value="WH-like_DNA-bd_sf"/>
</dbReference>
<dbReference type="InterPro" id="IPR044974">
    <property type="entry name" value="Disease_R_plants"/>
</dbReference>
<feature type="domain" description="Disease resistance protein winged helix" evidence="6">
    <location>
        <begin position="421"/>
        <end position="493"/>
    </location>
</feature>
<dbReference type="InterPro" id="IPR042197">
    <property type="entry name" value="Apaf_helical"/>
</dbReference>
<evidence type="ECO:0000256" key="3">
    <source>
        <dbReference type="ARBA" id="ARBA00022821"/>
    </source>
</evidence>
<dbReference type="FunFam" id="1.10.10.10:FF:000322">
    <property type="entry name" value="Probable disease resistance protein At1g63360"/>
    <property type="match status" value="1"/>
</dbReference>
<dbReference type="FunFam" id="3.40.50.300:FF:001091">
    <property type="entry name" value="Probable disease resistance protein At1g61300"/>
    <property type="match status" value="1"/>
</dbReference>
<feature type="domain" description="Disease resistance R13L4/SHOC-2-like LRR" evidence="7">
    <location>
        <begin position="540"/>
        <end position="644"/>
    </location>
</feature>
<dbReference type="InterPro" id="IPR032675">
    <property type="entry name" value="LRR_dom_sf"/>
</dbReference>
<dbReference type="Pfam" id="PF18052">
    <property type="entry name" value="Rx_N"/>
    <property type="match status" value="1"/>
</dbReference>
<feature type="domain" description="NB-ARC" evidence="4">
    <location>
        <begin position="166"/>
        <end position="340"/>
    </location>
</feature>
<dbReference type="SUPFAM" id="SSF52540">
    <property type="entry name" value="P-loop containing nucleoside triphosphate hydrolases"/>
    <property type="match status" value="1"/>
</dbReference>
<dbReference type="Gene3D" id="1.20.5.4130">
    <property type="match status" value="1"/>
</dbReference>
<dbReference type="Gene3D" id="3.80.10.10">
    <property type="entry name" value="Ribonuclease Inhibitor"/>
    <property type="match status" value="1"/>
</dbReference>
<dbReference type="InParanoid" id="A0A2G5F4N1"/>
<keyword evidence="3" id="KW-0611">Plant defense</keyword>
<dbReference type="InterPro" id="IPR058922">
    <property type="entry name" value="WHD_DRP"/>
</dbReference>
<dbReference type="OrthoDB" id="646178at2759"/>
<sequence length="846" mass="99056">MAEGAVSFFLNKLAFLIEEEAKLLRGVEEQVVSLRNELEWIRYFLKDAEKKQKDFQMVEVWVRQIRDLAYDAEDVIDAFILHVEQQHNKNIFFKIFGYQSQLMNRHRIGKWIEQINRRTKEISSCRSKYNLDVTESRQDSGHLTDDLARKRRNILTVEELDIMRFQKEAAEVAKWLMNENETQRQVFSIIGTGGLGKTTLTRMIYNRTDVKKHFEVRAWINVSQEYQLKDILLSAIRQVRGAGNDESLSNLTIGDLEAELKKHLEDKRYLVVIDDVWKTEAWDQIGASFPQNQKGSRLMLTTRKKDVATHAGPSTHHHELQYLTDEDSWELFRKKVFTSRTCPDELVKVAHEVLKKCNGLPLAIVVIGGLLIGKEQTHDAWSKVLANWQLTQDSNPCREILTLSYTDLPYYLKSCFLYLGLFPEDFQIKANRLIRLWIAEGFVLARGEQKMEDVAEDYLEELIQRNMIQLVKRKYQEGPVGTCRIHYFWRDLAISEAKNDRFLDIHGKKYNSTSGMTRSRRLAIHSVNTNQNVRHFSNHKLRSLLFFDKELEISTWRLEFGECTKMLRVLELKGVELWGKNLPKEIGKLILLHYLGLRNTGLQRLPTSIGKLIKLQTLDIRGTYVRSVPRAIWKMQQLRHLFLVTSELMQFQKVRVSREAFPRDLLTLHLPSFIWMNMGEGLAKYFVKFDCLRSLRLYEKLALGNYNLQSCLPLSLTELNLKWCQLEHDPSDVLGSLPKLRELCLGVSSYVGREMVFSAKGFVHLRFLQLHKLENFEEWRVEDGAMPNLKHLVIRDCGRLKILPNELQEITSLQKIELFGMSEALVYNVKENEDWYKYNRSIIFDD</sequence>
<dbReference type="InterPro" id="IPR038005">
    <property type="entry name" value="RX-like_CC"/>
</dbReference>
<dbReference type="FunCoup" id="A0A2G5F4N1">
    <property type="interactions" value="33"/>
</dbReference>
<dbReference type="CDD" id="cd14798">
    <property type="entry name" value="RX-CC_like"/>
    <property type="match status" value="1"/>
</dbReference>
<feature type="domain" description="Disease resistance N-terminal" evidence="5">
    <location>
        <begin position="5"/>
        <end position="90"/>
    </location>
</feature>
<reference evidence="8 9" key="1">
    <citation type="submission" date="2017-09" db="EMBL/GenBank/DDBJ databases">
        <title>WGS assembly of Aquilegia coerulea Goldsmith.</title>
        <authorList>
            <person name="Hodges S."/>
            <person name="Kramer E."/>
            <person name="Nordborg M."/>
            <person name="Tomkins J."/>
            <person name="Borevitz J."/>
            <person name="Derieg N."/>
            <person name="Yan J."/>
            <person name="Mihaltcheva S."/>
            <person name="Hayes R.D."/>
            <person name="Rokhsar D."/>
        </authorList>
    </citation>
    <scope>NUCLEOTIDE SEQUENCE [LARGE SCALE GENOMIC DNA]</scope>
    <source>
        <strain evidence="9">cv. Goldsmith</strain>
    </source>
</reference>
<keyword evidence="1" id="KW-0677">Repeat</keyword>
<dbReference type="Pfam" id="PF23598">
    <property type="entry name" value="LRR_14"/>
    <property type="match status" value="1"/>
</dbReference>
<keyword evidence="9" id="KW-1185">Reference proteome</keyword>
<dbReference type="GO" id="GO:0098542">
    <property type="term" value="P:defense response to other organism"/>
    <property type="evidence" value="ECO:0007669"/>
    <property type="project" value="TreeGrafter"/>
</dbReference>
<evidence type="ECO:0000256" key="1">
    <source>
        <dbReference type="ARBA" id="ARBA00022737"/>
    </source>
</evidence>
<dbReference type="SUPFAM" id="SSF52058">
    <property type="entry name" value="L domain-like"/>
    <property type="match status" value="1"/>
</dbReference>
<gene>
    <name evidence="8" type="ORF">AQUCO_00200768v1</name>
</gene>
<evidence type="ECO:0000256" key="2">
    <source>
        <dbReference type="ARBA" id="ARBA00022741"/>
    </source>
</evidence>
<dbReference type="Pfam" id="PF00931">
    <property type="entry name" value="NB-ARC"/>
    <property type="match status" value="1"/>
</dbReference>